<feature type="region of interest" description="Disordered" evidence="2">
    <location>
        <begin position="726"/>
        <end position="794"/>
    </location>
</feature>
<dbReference type="InterPro" id="IPR001619">
    <property type="entry name" value="Sec1-like"/>
</dbReference>
<dbReference type="Gene3D" id="3.40.50.2060">
    <property type="match status" value="1"/>
</dbReference>
<dbReference type="PANTHER" id="PTHR11679">
    <property type="entry name" value="VESICLE PROTEIN SORTING-ASSOCIATED"/>
    <property type="match status" value="1"/>
</dbReference>
<dbReference type="InterPro" id="IPR027482">
    <property type="entry name" value="Sec1-like_dom2"/>
</dbReference>
<dbReference type="InterPro" id="IPR043155">
    <property type="entry name" value="VPS33_dom3b"/>
</dbReference>
<dbReference type="EMBL" id="BQXS01011161">
    <property type="protein sequence ID" value="GKT36197.1"/>
    <property type="molecule type" value="Genomic_DNA"/>
</dbReference>
<comment type="similarity">
    <text evidence="1">Belongs to the STXBP/unc-18/SEC1 family.</text>
</comment>
<accession>A0ABQ5KUQ5</accession>
<feature type="compositionally biased region" description="Basic and acidic residues" evidence="2">
    <location>
        <begin position="726"/>
        <end position="751"/>
    </location>
</feature>
<sequence length="794" mass="88536">MPSLKEDLKVSTKDEFLQILSGIPGRKTLIVEKSIANALNLICKSDDITRGCDVDVISFFKSAMPKIHASVVVYLVRPTHPNLKIVDKQVRFAKKTVEGRQGEMLFHIIFYGRKPIRDARLLNPKYDDALSQGSSSFTGDIDISGADLVSTEGGSSGNRIVEHLWAPSFYVLDDDVLSLEEPLSFRQTFVDHNTLTALKVADSIVKLQKQTGIIPLIRGKGGISKLIGDAIVRLRHEYSHLRLEEQSEPSKITQLIIIDRTYDLYTPMLTQLTYEGLVDEYIGIHGTVVEVPLGKGSKAKTSKQLFNSADTVFADVRDVNFSALAGILAKRGEAIQLLYDRSKSVKGFEEMAQFFTNLAPVKLEHQKLAVHDALLDILSTKTRNRDFFNRLAIEQGILGGFTNEKEVFSWVENQIFSHGDIYSILRILCLFSLVNNGIKQKRIDSIKLEISQMYGWLYVFLFDSLEMCGLLKKHGGKSNFTKLVKALHLNQEVDEFNPDDVSYVFSCFAPLSVRTVELMLQSLREEVTELTMGVVNFKSGPSVGGGVVSDPASTTSRIVHTSAKERKRQREKKEESLRLLHPVQSFEIVQNLPPGCIASTLASNDTLKHRGIKEGEVLSKTIASQGTCLVFFVGGVTYGEIAGLRFLSKGPPKGGAGPAGDFMKEEMEKKHEPQFDEDGRPIPAPSIPSITFDPLPVVQTYGDIIIGATEILNGTSMMEQCRERLSFTEDEAERKNPPGGMLERERKRMERLATTGLLDEKPVKKESPEDDKKGSKKEKEKRRGRRGKILGRKK</sequence>
<name>A0ABQ5KUQ5_9EUKA</name>
<gene>
    <name evidence="3" type="ORF">ADUPG1_009207</name>
</gene>
<dbReference type="SUPFAM" id="SSF56815">
    <property type="entry name" value="Sec1/munc18-like (SM) proteins"/>
    <property type="match status" value="1"/>
</dbReference>
<dbReference type="Gene3D" id="1.25.40.850">
    <property type="match status" value="1"/>
</dbReference>
<reference evidence="3" key="1">
    <citation type="submission" date="2022-03" db="EMBL/GenBank/DDBJ databases">
        <title>Draft genome sequence of Aduncisulcus paluster, a free-living microaerophilic Fornicata.</title>
        <authorList>
            <person name="Yuyama I."/>
            <person name="Kume K."/>
            <person name="Tamura T."/>
            <person name="Inagaki Y."/>
            <person name="Hashimoto T."/>
        </authorList>
    </citation>
    <scope>NUCLEOTIDE SEQUENCE</scope>
    <source>
        <strain evidence="3">NY0171</strain>
    </source>
</reference>
<protein>
    <submittedName>
        <fullName evidence="3">Multi-domain containing protein</fullName>
    </submittedName>
</protein>
<dbReference type="Pfam" id="PF00995">
    <property type="entry name" value="Sec1"/>
    <property type="match status" value="1"/>
</dbReference>
<evidence type="ECO:0000313" key="3">
    <source>
        <dbReference type="EMBL" id="GKT36197.1"/>
    </source>
</evidence>
<evidence type="ECO:0000313" key="4">
    <source>
        <dbReference type="Proteomes" id="UP001057375"/>
    </source>
</evidence>
<proteinExistence type="inferred from homology"/>
<dbReference type="Proteomes" id="UP001057375">
    <property type="component" value="Unassembled WGS sequence"/>
</dbReference>
<feature type="compositionally biased region" description="Basic and acidic residues" evidence="2">
    <location>
        <begin position="758"/>
        <end position="773"/>
    </location>
</feature>
<organism evidence="3 4">
    <name type="scientific">Aduncisulcus paluster</name>
    <dbReference type="NCBI Taxonomy" id="2918883"/>
    <lineage>
        <taxon>Eukaryota</taxon>
        <taxon>Metamonada</taxon>
        <taxon>Carpediemonas-like organisms</taxon>
        <taxon>Aduncisulcus</taxon>
    </lineage>
</organism>
<feature type="compositionally biased region" description="Basic residues" evidence="2">
    <location>
        <begin position="774"/>
        <end position="794"/>
    </location>
</feature>
<dbReference type="InterPro" id="IPR036045">
    <property type="entry name" value="Sec1-like_sf"/>
</dbReference>
<dbReference type="InterPro" id="IPR043154">
    <property type="entry name" value="Sec-1-like_dom1"/>
</dbReference>
<comment type="caution">
    <text evidence="3">The sequence shown here is derived from an EMBL/GenBank/DDBJ whole genome shotgun (WGS) entry which is preliminary data.</text>
</comment>
<evidence type="ECO:0000256" key="2">
    <source>
        <dbReference type="SAM" id="MobiDB-lite"/>
    </source>
</evidence>
<dbReference type="Gene3D" id="3.40.50.1910">
    <property type="match status" value="2"/>
</dbReference>
<keyword evidence="4" id="KW-1185">Reference proteome</keyword>
<evidence type="ECO:0000256" key="1">
    <source>
        <dbReference type="ARBA" id="ARBA00009884"/>
    </source>
</evidence>